<reference evidence="9 10" key="1">
    <citation type="submission" date="2019-08" db="EMBL/GenBank/DDBJ databases">
        <title>In-depth cultivation of the pig gut microbiome towards novel bacterial diversity and tailored functional studies.</title>
        <authorList>
            <person name="Wylensek D."/>
            <person name="Hitch T.C.A."/>
            <person name="Clavel T."/>
        </authorList>
    </citation>
    <scope>NUCLEOTIDE SEQUENCE [LARGE SCALE GENOMIC DNA]</scope>
    <source>
        <strain evidence="9 10">WCA-SAB-591-4A-A</strain>
    </source>
</reference>
<dbReference type="InterPro" id="IPR036291">
    <property type="entry name" value="NAD(P)-bd_dom_sf"/>
</dbReference>
<dbReference type="InterPro" id="IPR050721">
    <property type="entry name" value="Trk_Ktr_HKT_K-transport"/>
</dbReference>
<dbReference type="Proteomes" id="UP000440713">
    <property type="component" value="Unassembled WGS sequence"/>
</dbReference>
<dbReference type="NCBIfam" id="NF007039">
    <property type="entry name" value="PRK09496.3-2"/>
    <property type="match status" value="1"/>
</dbReference>
<keyword evidence="2" id="KW-0813">Transport</keyword>
<dbReference type="AlphaFoldDB" id="A0A6N7WZU4"/>
<evidence type="ECO:0000259" key="8">
    <source>
        <dbReference type="PROSITE" id="PS51202"/>
    </source>
</evidence>
<feature type="domain" description="RCK C-terminal" evidence="8">
    <location>
        <begin position="140"/>
        <end position="223"/>
    </location>
</feature>
<dbReference type="GO" id="GO:0005886">
    <property type="term" value="C:plasma membrane"/>
    <property type="evidence" value="ECO:0007669"/>
    <property type="project" value="InterPro"/>
</dbReference>
<dbReference type="Pfam" id="PF02254">
    <property type="entry name" value="TrkA_N"/>
    <property type="match status" value="2"/>
</dbReference>
<dbReference type="InterPro" id="IPR003148">
    <property type="entry name" value="RCK_N"/>
</dbReference>
<evidence type="ECO:0000313" key="9">
    <source>
        <dbReference type="EMBL" id="MST61481.1"/>
    </source>
</evidence>
<evidence type="ECO:0000256" key="5">
    <source>
        <dbReference type="ARBA" id="ARBA00023027"/>
    </source>
</evidence>
<dbReference type="GO" id="GO:0015079">
    <property type="term" value="F:potassium ion transmembrane transporter activity"/>
    <property type="evidence" value="ECO:0007669"/>
    <property type="project" value="InterPro"/>
</dbReference>
<dbReference type="InterPro" id="IPR006036">
    <property type="entry name" value="K_uptake_TrkA"/>
</dbReference>
<dbReference type="PROSITE" id="PS51202">
    <property type="entry name" value="RCK_C"/>
    <property type="match status" value="2"/>
</dbReference>
<evidence type="ECO:0000256" key="1">
    <source>
        <dbReference type="ARBA" id="ARBA00017378"/>
    </source>
</evidence>
<evidence type="ECO:0000313" key="10">
    <source>
        <dbReference type="Proteomes" id="UP000440713"/>
    </source>
</evidence>
<organism evidence="9 10">
    <name type="scientific">Peptostreptococcus porci</name>
    <dbReference type="NCBI Taxonomy" id="2652282"/>
    <lineage>
        <taxon>Bacteria</taxon>
        <taxon>Bacillati</taxon>
        <taxon>Bacillota</taxon>
        <taxon>Clostridia</taxon>
        <taxon>Peptostreptococcales</taxon>
        <taxon>Peptostreptococcaceae</taxon>
        <taxon>Peptostreptococcus</taxon>
    </lineage>
</organism>
<feature type="domain" description="RCK C-terminal" evidence="8">
    <location>
        <begin position="371"/>
        <end position="452"/>
    </location>
</feature>
<dbReference type="RefSeq" id="WP_154536917.1">
    <property type="nucleotide sequence ID" value="NZ_JAQYHJ010000138.1"/>
</dbReference>
<keyword evidence="4" id="KW-0630">Potassium</keyword>
<accession>A0A6N7WZU4</accession>
<dbReference type="EMBL" id="VUNE01000001">
    <property type="protein sequence ID" value="MST61481.1"/>
    <property type="molecule type" value="Genomic_DNA"/>
</dbReference>
<dbReference type="Gene3D" id="3.30.70.1450">
    <property type="entry name" value="Regulator of K+ conductance, C-terminal domain"/>
    <property type="match status" value="2"/>
</dbReference>
<evidence type="ECO:0000256" key="3">
    <source>
        <dbReference type="ARBA" id="ARBA00022538"/>
    </source>
</evidence>
<proteinExistence type="predicted"/>
<evidence type="ECO:0000256" key="6">
    <source>
        <dbReference type="ARBA" id="ARBA00023065"/>
    </source>
</evidence>
<keyword evidence="6" id="KW-0406">Ion transport</keyword>
<dbReference type="NCBIfam" id="NF007033">
    <property type="entry name" value="PRK09496.1-5"/>
    <property type="match status" value="1"/>
</dbReference>
<dbReference type="PANTHER" id="PTHR43833">
    <property type="entry name" value="POTASSIUM CHANNEL PROTEIN 2-RELATED-RELATED"/>
    <property type="match status" value="1"/>
</dbReference>
<keyword evidence="5" id="KW-0520">NAD</keyword>
<dbReference type="InterPro" id="IPR006037">
    <property type="entry name" value="RCK_C"/>
</dbReference>
<feature type="domain" description="RCK N-terminal" evidence="7">
    <location>
        <begin position="228"/>
        <end position="345"/>
    </location>
</feature>
<dbReference type="Gene3D" id="3.40.50.720">
    <property type="entry name" value="NAD(P)-binding Rossmann-like Domain"/>
    <property type="match status" value="2"/>
</dbReference>
<evidence type="ECO:0000259" key="7">
    <source>
        <dbReference type="PROSITE" id="PS51201"/>
    </source>
</evidence>
<protein>
    <recommendedName>
        <fullName evidence="1">Trk system potassium uptake protein TrkA</fullName>
    </recommendedName>
</protein>
<dbReference type="Pfam" id="PF02080">
    <property type="entry name" value="TrkA_C"/>
    <property type="match status" value="2"/>
</dbReference>
<dbReference type="SUPFAM" id="SSF116726">
    <property type="entry name" value="TrkA C-terminal domain-like"/>
    <property type="match status" value="2"/>
</dbReference>
<sequence>MKIVVIGGGKVGRKISEELSQDMHDVTVIDQNMDVINKINSFQDVACFNGNAIDYEVQKEAGIDSADLVIGCTSSDEINMFSCLFAKKFGAKNTIARVRNPLYYNQLNHIKNDLGLSMVINPEFVAANEISRIIRFPSALKVETFAKGKIELLEFKIYQSSPLVGKNLNEIRNEYKIKFLICAIQRKDAVIIPKGNIELEVGDKISIAASHEDLELFLKRIGGLKRKIKTVMIIGASKITYYLCKSLEGINIKIKIIEKDIESCRQIGELLPDVDVIHGDGTDIQLLEEEGFDDVDAFISLTGIDEENIILSMLANGKNIPKVVTKVSNTTFKDLANNFQLDTVVSPKDLTSAIILRYVKAMNNSYGSKLNYLYRIVNNRVEVLEFTVSRECKIINTPLKDMKIRDDLLIACIVRQGTLIIPQGDDMIREGDNIIIVTSNLNISEITDIVSK</sequence>
<evidence type="ECO:0000256" key="4">
    <source>
        <dbReference type="ARBA" id="ARBA00022958"/>
    </source>
</evidence>
<dbReference type="PANTHER" id="PTHR43833:SF5">
    <property type="entry name" value="TRK SYSTEM POTASSIUM UPTAKE PROTEIN TRKA"/>
    <property type="match status" value="1"/>
</dbReference>
<dbReference type="NCBIfam" id="NF007041">
    <property type="entry name" value="PRK09496.3-4"/>
    <property type="match status" value="1"/>
</dbReference>
<keyword evidence="10" id="KW-1185">Reference proteome</keyword>
<name>A0A6N7WZU4_9FIRM</name>
<comment type="caution">
    <text evidence="9">The sequence shown here is derived from an EMBL/GenBank/DDBJ whole genome shotgun (WGS) entry which is preliminary data.</text>
</comment>
<dbReference type="SUPFAM" id="SSF51735">
    <property type="entry name" value="NAD(P)-binding Rossmann-fold domains"/>
    <property type="match status" value="2"/>
</dbReference>
<gene>
    <name evidence="9" type="primary">trkA</name>
    <name evidence="9" type="ORF">FYJ71_00595</name>
</gene>
<evidence type="ECO:0000256" key="2">
    <source>
        <dbReference type="ARBA" id="ARBA00022448"/>
    </source>
</evidence>
<keyword evidence="3" id="KW-0633">Potassium transport</keyword>
<dbReference type="PRINTS" id="PR00335">
    <property type="entry name" value="KUPTAKETRKA"/>
</dbReference>
<dbReference type="PROSITE" id="PS51201">
    <property type="entry name" value="RCK_N"/>
    <property type="match status" value="2"/>
</dbReference>
<feature type="domain" description="RCK N-terminal" evidence="7">
    <location>
        <begin position="1"/>
        <end position="120"/>
    </location>
</feature>
<dbReference type="NCBIfam" id="NF007031">
    <property type="entry name" value="PRK09496.1-2"/>
    <property type="match status" value="1"/>
</dbReference>
<dbReference type="InterPro" id="IPR036721">
    <property type="entry name" value="RCK_C_sf"/>
</dbReference>